<dbReference type="EMBL" id="JAVRFE010000050">
    <property type="protein sequence ID" value="MDT0459732.1"/>
    <property type="molecule type" value="Genomic_DNA"/>
</dbReference>
<evidence type="ECO:0000313" key="1">
    <source>
        <dbReference type="EMBL" id="MDT0459732.1"/>
    </source>
</evidence>
<evidence type="ECO:0000313" key="2">
    <source>
        <dbReference type="Proteomes" id="UP001180551"/>
    </source>
</evidence>
<evidence type="ECO:0008006" key="3">
    <source>
        <dbReference type="Google" id="ProtNLM"/>
    </source>
</evidence>
<gene>
    <name evidence="1" type="ORF">RM550_29125</name>
</gene>
<accession>A0ABU2TFP7</accession>
<proteinExistence type="predicted"/>
<name>A0ABU2TFP7_9ACTN</name>
<reference evidence="1" key="1">
    <citation type="submission" date="2024-05" db="EMBL/GenBank/DDBJ databases">
        <title>30 novel species of actinomycetes from the DSMZ collection.</title>
        <authorList>
            <person name="Nouioui I."/>
        </authorList>
    </citation>
    <scope>NUCLEOTIDE SEQUENCE</scope>
    <source>
        <strain evidence="1">DSM 41527</strain>
    </source>
</reference>
<comment type="caution">
    <text evidence="1">The sequence shown here is derived from an EMBL/GenBank/DDBJ whole genome shotgun (WGS) entry which is preliminary data.</text>
</comment>
<dbReference type="Proteomes" id="UP001180551">
    <property type="component" value="Unassembled WGS sequence"/>
</dbReference>
<sequence>MIWLGISPGQNFRVLILTQSGVGGRMSNSASKSQAACKEGAIPAPPTLPHFDFGAQLRVTLPVGSQICVLGRYEVDGKVVTSSKTMEFVTALAAAGGSMSRDGLHHRIYERDVSTSTLPTLAYRARKLGIVVRYEASARRYVLPEPVTVDALTVLALVKAGRPADALILYQGPCLPECDSPFAVSLRHTIEDRLVRSVLDSGDQELIKVTSRLIDHWELAEPAATGDDPLSAVLSDSYLRSIGVSPVGK</sequence>
<keyword evidence="2" id="KW-1185">Reference proteome</keyword>
<dbReference type="RefSeq" id="WP_311626742.1">
    <property type="nucleotide sequence ID" value="NZ_JAVRFE010000050.1"/>
</dbReference>
<organism evidence="1 2">
    <name type="scientific">Streptomyces mooreae</name>
    <dbReference type="NCBI Taxonomy" id="3075523"/>
    <lineage>
        <taxon>Bacteria</taxon>
        <taxon>Bacillati</taxon>
        <taxon>Actinomycetota</taxon>
        <taxon>Actinomycetes</taxon>
        <taxon>Kitasatosporales</taxon>
        <taxon>Streptomycetaceae</taxon>
        <taxon>Streptomyces</taxon>
    </lineage>
</organism>
<protein>
    <recommendedName>
        <fullName evidence="3">Transcriptional regulator</fullName>
    </recommendedName>
</protein>